<evidence type="ECO:0000256" key="1">
    <source>
        <dbReference type="SAM" id="Phobius"/>
    </source>
</evidence>
<evidence type="ECO:0000313" key="3">
    <source>
        <dbReference type="Proteomes" id="UP000192601"/>
    </source>
</evidence>
<organism evidence="2 3">
    <name type="scientific">Mycobacterium scrofulaceum</name>
    <dbReference type="NCBI Taxonomy" id="1783"/>
    <lineage>
        <taxon>Bacteria</taxon>
        <taxon>Bacillati</taxon>
        <taxon>Actinomycetota</taxon>
        <taxon>Actinomycetes</taxon>
        <taxon>Mycobacteriales</taxon>
        <taxon>Mycobacteriaceae</taxon>
        <taxon>Mycobacterium</taxon>
    </lineage>
</organism>
<dbReference type="STRING" id="1783.BST44_26565"/>
<sequence>MTQPNAAGPAVETGHGRRWYVAAGTAVVLGGALGYVGLVDPHNTNSVYPQCPFKWLTGWNCPFCGGLRMTNDLLHGHLAAAVNDNVFLLVGIPMLAGWLLINRGRGEAALSTPAWLTMVIAVIAWTVLRNLPGFPLFPAIQGG</sequence>
<dbReference type="InterPro" id="IPR021215">
    <property type="entry name" value="DUF2752"/>
</dbReference>
<feature type="transmembrane region" description="Helical" evidence="1">
    <location>
        <begin position="19"/>
        <end position="38"/>
    </location>
</feature>
<evidence type="ECO:0000313" key="2">
    <source>
        <dbReference type="EMBL" id="ORB68354.1"/>
    </source>
</evidence>
<keyword evidence="3" id="KW-1185">Reference proteome</keyword>
<dbReference type="AlphaFoldDB" id="A0A1X0JZL2"/>
<name>A0A1X0JZL2_MYCSC</name>
<keyword evidence="1" id="KW-0472">Membrane</keyword>
<dbReference type="Proteomes" id="UP000192601">
    <property type="component" value="Unassembled WGS sequence"/>
</dbReference>
<feature type="transmembrane region" description="Helical" evidence="1">
    <location>
        <begin position="78"/>
        <end position="101"/>
    </location>
</feature>
<dbReference type="RefSeq" id="WP_158086680.1">
    <property type="nucleotide sequence ID" value="NZ_MVIJ01000069.1"/>
</dbReference>
<comment type="caution">
    <text evidence="2">The sequence shown here is derived from an EMBL/GenBank/DDBJ whole genome shotgun (WGS) entry which is preliminary data.</text>
</comment>
<evidence type="ECO:0008006" key="4">
    <source>
        <dbReference type="Google" id="ProtNLM"/>
    </source>
</evidence>
<dbReference type="OrthoDB" id="5966662at2"/>
<accession>A0A1X0JZL2</accession>
<feature type="transmembrane region" description="Helical" evidence="1">
    <location>
        <begin position="108"/>
        <end position="128"/>
    </location>
</feature>
<dbReference type="EMBL" id="MVIJ01000069">
    <property type="protein sequence ID" value="ORB68354.1"/>
    <property type="molecule type" value="Genomic_DNA"/>
</dbReference>
<keyword evidence="1" id="KW-0812">Transmembrane</keyword>
<dbReference type="Pfam" id="PF10825">
    <property type="entry name" value="DUF2752"/>
    <property type="match status" value="1"/>
</dbReference>
<keyword evidence="1" id="KW-1133">Transmembrane helix</keyword>
<proteinExistence type="predicted"/>
<gene>
    <name evidence="2" type="ORF">BST44_26565</name>
</gene>
<reference evidence="2 3" key="1">
    <citation type="submission" date="2017-02" db="EMBL/GenBank/DDBJ databases">
        <title>The new phylogeny of genus Mycobacterium.</title>
        <authorList>
            <person name="Tortoli E."/>
            <person name="Trovato A."/>
            <person name="Cirillo D.M."/>
        </authorList>
    </citation>
    <scope>NUCLEOTIDE SEQUENCE [LARGE SCALE GENOMIC DNA]</scope>
    <source>
        <strain evidence="2 3">DSM 43992</strain>
    </source>
</reference>
<protein>
    <recommendedName>
        <fullName evidence="4">DUF2752 domain-containing protein</fullName>
    </recommendedName>
</protein>